<dbReference type="Proteomes" id="UP000575241">
    <property type="component" value="Unassembled WGS sequence"/>
</dbReference>
<name>A0A7W7K3V7_9SPHN</name>
<dbReference type="AlphaFoldDB" id="A0A7W7K3V7"/>
<dbReference type="InterPro" id="IPR036388">
    <property type="entry name" value="WH-like_DNA-bd_sf"/>
</dbReference>
<evidence type="ECO:0000313" key="5">
    <source>
        <dbReference type="EMBL" id="MBB4840171.1"/>
    </source>
</evidence>
<dbReference type="PROSITE" id="PS50995">
    <property type="entry name" value="HTH_MARR_2"/>
    <property type="match status" value="1"/>
</dbReference>
<dbReference type="InterPro" id="IPR000835">
    <property type="entry name" value="HTH_MarR-typ"/>
</dbReference>
<evidence type="ECO:0000313" key="6">
    <source>
        <dbReference type="Proteomes" id="UP000575241"/>
    </source>
</evidence>
<dbReference type="Gene3D" id="1.10.10.10">
    <property type="entry name" value="Winged helix-like DNA-binding domain superfamily/Winged helix DNA-binding domain"/>
    <property type="match status" value="1"/>
</dbReference>
<reference evidence="5 6" key="1">
    <citation type="submission" date="2020-08" db="EMBL/GenBank/DDBJ databases">
        <title>Functional genomics of gut bacteria from endangered species of beetles.</title>
        <authorList>
            <person name="Carlos-Shanley C."/>
        </authorList>
    </citation>
    <scope>NUCLEOTIDE SEQUENCE [LARGE SCALE GENOMIC DNA]</scope>
    <source>
        <strain evidence="5 6">S00224</strain>
    </source>
</reference>
<dbReference type="PROSITE" id="PS01117">
    <property type="entry name" value="HTH_MARR_1"/>
    <property type="match status" value="1"/>
</dbReference>
<dbReference type="GO" id="GO:0003700">
    <property type="term" value="F:DNA-binding transcription factor activity"/>
    <property type="evidence" value="ECO:0007669"/>
    <property type="project" value="InterPro"/>
</dbReference>
<dbReference type="InterPro" id="IPR023187">
    <property type="entry name" value="Tscrpt_reg_MarR-type_CS"/>
</dbReference>
<gene>
    <name evidence="5" type="ORF">HNP52_003263</name>
</gene>
<dbReference type="PANTHER" id="PTHR33164:SF43">
    <property type="entry name" value="HTH-TYPE TRANSCRIPTIONAL REPRESSOR YETL"/>
    <property type="match status" value="1"/>
</dbReference>
<evidence type="ECO:0000256" key="3">
    <source>
        <dbReference type="ARBA" id="ARBA00023163"/>
    </source>
</evidence>
<evidence type="ECO:0000256" key="2">
    <source>
        <dbReference type="ARBA" id="ARBA00023125"/>
    </source>
</evidence>
<sequence length="155" mass="16615">MTDVTPTPTPTPLLEVAMPALLRHARHTYGAAMRAALAARGYDDIPANGLYVIGALALGEAPLGQIIRELRVSKQAAGQLVDALVLRGYLEREVDPQDRRRLTVTLTERGQAAADTQREAREGIDGALLACMGEEKVLHAREVLAALIGIGREGE</sequence>
<dbReference type="InterPro" id="IPR039422">
    <property type="entry name" value="MarR/SlyA-like"/>
</dbReference>
<dbReference type="SUPFAM" id="SSF46785">
    <property type="entry name" value="Winged helix' DNA-binding domain"/>
    <property type="match status" value="1"/>
</dbReference>
<evidence type="ECO:0000259" key="4">
    <source>
        <dbReference type="PROSITE" id="PS50995"/>
    </source>
</evidence>
<comment type="caution">
    <text evidence="5">The sequence shown here is derived from an EMBL/GenBank/DDBJ whole genome shotgun (WGS) entry which is preliminary data.</text>
</comment>
<dbReference type="GO" id="GO:0003677">
    <property type="term" value="F:DNA binding"/>
    <property type="evidence" value="ECO:0007669"/>
    <property type="project" value="UniProtKB-KW"/>
</dbReference>
<keyword evidence="6" id="KW-1185">Reference proteome</keyword>
<dbReference type="Pfam" id="PF12802">
    <property type="entry name" value="MarR_2"/>
    <property type="match status" value="1"/>
</dbReference>
<protein>
    <submittedName>
        <fullName evidence="5">DNA-binding MarR family transcriptional regulator</fullName>
    </submittedName>
</protein>
<feature type="domain" description="HTH marR-type" evidence="4">
    <location>
        <begin position="15"/>
        <end position="149"/>
    </location>
</feature>
<keyword evidence="3" id="KW-0804">Transcription</keyword>
<dbReference type="SMART" id="SM00347">
    <property type="entry name" value="HTH_MARR"/>
    <property type="match status" value="1"/>
</dbReference>
<dbReference type="RefSeq" id="WP_184168668.1">
    <property type="nucleotide sequence ID" value="NZ_JACHLN010000003.1"/>
</dbReference>
<dbReference type="EMBL" id="JACHLN010000003">
    <property type="protein sequence ID" value="MBB4840171.1"/>
    <property type="molecule type" value="Genomic_DNA"/>
</dbReference>
<keyword evidence="2 5" id="KW-0238">DNA-binding</keyword>
<accession>A0A7W7K3V7</accession>
<dbReference type="InterPro" id="IPR036390">
    <property type="entry name" value="WH_DNA-bd_sf"/>
</dbReference>
<keyword evidence="1" id="KW-0805">Transcription regulation</keyword>
<proteinExistence type="predicted"/>
<organism evidence="5 6">
    <name type="scientific">Sphingomonas kyeonggiensis</name>
    <dbReference type="NCBI Taxonomy" id="1268553"/>
    <lineage>
        <taxon>Bacteria</taxon>
        <taxon>Pseudomonadati</taxon>
        <taxon>Pseudomonadota</taxon>
        <taxon>Alphaproteobacteria</taxon>
        <taxon>Sphingomonadales</taxon>
        <taxon>Sphingomonadaceae</taxon>
        <taxon>Sphingomonas</taxon>
    </lineage>
</organism>
<evidence type="ECO:0000256" key="1">
    <source>
        <dbReference type="ARBA" id="ARBA00023015"/>
    </source>
</evidence>
<dbReference type="GO" id="GO:0006950">
    <property type="term" value="P:response to stress"/>
    <property type="evidence" value="ECO:0007669"/>
    <property type="project" value="TreeGrafter"/>
</dbReference>
<dbReference type="PANTHER" id="PTHR33164">
    <property type="entry name" value="TRANSCRIPTIONAL REGULATOR, MARR FAMILY"/>
    <property type="match status" value="1"/>
</dbReference>